<proteinExistence type="predicted"/>
<organism evidence="2 3">
    <name type="scientific">Exidia glandulosa HHB12029</name>
    <dbReference type="NCBI Taxonomy" id="1314781"/>
    <lineage>
        <taxon>Eukaryota</taxon>
        <taxon>Fungi</taxon>
        <taxon>Dikarya</taxon>
        <taxon>Basidiomycota</taxon>
        <taxon>Agaricomycotina</taxon>
        <taxon>Agaricomycetes</taxon>
        <taxon>Auriculariales</taxon>
        <taxon>Exidiaceae</taxon>
        <taxon>Exidia</taxon>
    </lineage>
</organism>
<keyword evidence="2" id="KW-0418">Kinase</keyword>
<accession>A0A165IKT5</accession>
<dbReference type="STRING" id="1314781.A0A165IKT5"/>
<keyword evidence="3" id="KW-1185">Reference proteome</keyword>
<reference evidence="2 3" key="1">
    <citation type="journal article" date="2016" name="Mol. Biol. Evol.">
        <title>Comparative Genomics of Early-Diverging Mushroom-Forming Fungi Provides Insights into the Origins of Lignocellulose Decay Capabilities.</title>
        <authorList>
            <person name="Nagy L.G."/>
            <person name="Riley R."/>
            <person name="Tritt A."/>
            <person name="Adam C."/>
            <person name="Daum C."/>
            <person name="Floudas D."/>
            <person name="Sun H."/>
            <person name="Yadav J.S."/>
            <person name="Pangilinan J."/>
            <person name="Larsson K.H."/>
            <person name="Matsuura K."/>
            <person name="Barry K."/>
            <person name="Labutti K."/>
            <person name="Kuo R."/>
            <person name="Ohm R.A."/>
            <person name="Bhattacharya S.S."/>
            <person name="Shirouzu T."/>
            <person name="Yoshinaga Y."/>
            <person name="Martin F.M."/>
            <person name="Grigoriev I.V."/>
            <person name="Hibbett D.S."/>
        </authorList>
    </citation>
    <scope>NUCLEOTIDE SEQUENCE [LARGE SCALE GENOMIC DNA]</scope>
    <source>
        <strain evidence="2 3">HHB12029</strain>
    </source>
</reference>
<dbReference type="PROSITE" id="PS50011">
    <property type="entry name" value="PROTEIN_KINASE_DOM"/>
    <property type="match status" value="1"/>
</dbReference>
<protein>
    <submittedName>
        <fullName evidence="2">Kinase-like protein</fullName>
    </submittedName>
</protein>
<dbReference type="InterPro" id="IPR011009">
    <property type="entry name" value="Kinase-like_dom_sf"/>
</dbReference>
<evidence type="ECO:0000313" key="2">
    <source>
        <dbReference type="EMBL" id="KZV93538.1"/>
    </source>
</evidence>
<evidence type="ECO:0000259" key="1">
    <source>
        <dbReference type="PROSITE" id="PS50011"/>
    </source>
</evidence>
<evidence type="ECO:0000313" key="3">
    <source>
        <dbReference type="Proteomes" id="UP000077266"/>
    </source>
</evidence>
<dbReference type="GO" id="GO:0005524">
    <property type="term" value="F:ATP binding"/>
    <property type="evidence" value="ECO:0007669"/>
    <property type="project" value="InterPro"/>
</dbReference>
<dbReference type="PANTHER" id="PTHR48007:SF4">
    <property type="entry name" value="LEUCINE-RICH REPEAT RECEPTOR-LIKE PROTEIN KINASE PXC1"/>
    <property type="match status" value="1"/>
</dbReference>
<feature type="domain" description="Protein kinase" evidence="1">
    <location>
        <begin position="1"/>
        <end position="283"/>
    </location>
</feature>
<dbReference type="InParanoid" id="A0A165IKT5"/>
<dbReference type="InterPro" id="IPR046959">
    <property type="entry name" value="PRK1-6/SRF4-like"/>
</dbReference>
<feature type="non-terminal residue" evidence="2">
    <location>
        <position position="437"/>
    </location>
</feature>
<gene>
    <name evidence="2" type="ORF">EXIGLDRAFT_717004</name>
</gene>
<dbReference type="EMBL" id="KV425988">
    <property type="protein sequence ID" value="KZV93538.1"/>
    <property type="molecule type" value="Genomic_DNA"/>
</dbReference>
<dbReference type="AlphaFoldDB" id="A0A165IKT5"/>
<sequence>MPIAGSVISPTGVNGHPNAAALVLAAVPGISVTLAALQGSGALVVVKTLAANTQDLKASACSEVANWSRAVHPNILPLMGIQCSPTEIITISPWALNGTIAEYTVKNPGADRRKLITQIAEALAFMHDSLQLMHGNVDCENVLVSDAGDALLSNFGNSSAANELYLRSERLFMDATAFSDGMPPKTSALDVYAYGWFVFQVYTDISPQHIASDRDLVDRIVRGSIPTRPRLESPAVRRGLDDLLWNTCVECWGLDPVLRPRMSQIAWTLSAVARGVVMPRTFFGDNDDPYSGSQFGRAPPVFHCRPTCCAAGYHRVGNQNHCSTQTVGRGHGTAHLSMEHPVDNDHMLQVSGTIASLGGTTRPDVGHAPGPQIQEGGSQHIQIIKDPGGSFITYSQSQDGSRLNLKSQAFWIYKHRLSMSTWYLQLGWEVLRLRIKR</sequence>
<dbReference type="OrthoDB" id="4062651at2759"/>
<dbReference type="GO" id="GO:0004672">
    <property type="term" value="F:protein kinase activity"/>
    <property type="evidence" value="ECO:0007669"/>
    <property type="project" value="InterPro"/>
</dbReference>
<dbReference type="Proteomes" id="UP000077266">
    <property type="component" value="Unassembled WGS sequence"/>
</dbReference>
<dbReference type="Pfam" id="PF07714">
    <property type="entry name" value="PK_Tyr_Ser-Thr"/>
    <property type="match status" value="1"/>
</dbReference>
<dbReference type="PANTHER" id="PTHR48007">
    <property type="entry name" value="LEUCINE-RICH REPEAT RECEPTOR-LIKE PROTEIN KINASE PXC1"/>
    <property type="match status" value="1"/>
</dbReference>
<name>A0A165IKT5_EXIGL</name>
<dbReference type="InterPro" id="IPR000719">
    <property type="entry name" value="Prot_kinase_dom"/>
</dbReference>
<keyword evidence="2" id="KW-0808">Transferase</keyword>
<dbReference type="Gene3D" id="1.10.510.10">
    <property type="entry name" value="Transferase(Phosphotransferase) domain 1"/>
    <property type="match status" value="1"/>
</dbReference>
<dbReference type="SUPFAM" id="SSF56112">
    <property type="entry name" value="Protein kinase-like (PK-like)"/>
    <property type="match status" value="1"/>
</dbReference>
<dbReference type="InterPro" id="IPR001245">
    <property type="entry name" value="Ser-Thr/Tyr_kinase_cat_dom"/>
</dbReference>